<evidence type="ECO:0000256" key="1">
    <source>
        <dbReference type="SAM" id="MobiDB-lite"/>
    </source>
</evidence>
<organism evidence="2 3">
    <name type="scientific">Stieleria magnilauensis</name>
    <dbReference type="NCBI Taxonomy" id="2527963"/>
    <lineage>
        <taxon>Bacteria</taxon>
        <taxon>Pseudomonadati</taxon>
        <taxon>Planctomycetota</taxon>
        <taxon>Planctomycetia</taxon>
        <taxon>Pirellulales</taxon>
        <taxon>Pirellulaceae</taxon>
        <taxon>Stieleria</taxon>
    </lineage>
</organism>
<gene>
    <name evidence="2" type="ORF">TBK1r_59140</name>
</gene>
<sequence length="198" mass="22142">MDEATSPLHPGRPRHPTLRSTFNRDRNQPICFRVVDEATSPLHPGRPRHPTLRSTFNRDRNQPICFRVVDEATSPLHPGRPRHPTLRSTFMRDRNQPICFRVVDEATSPLQSARCQGLVASSTTAYLKRKVTRSTSFIRRQTLGLRRCFLRQIPLWAATLAAELAVAMNSGGVPSSTEPRRCGFADSGTKTSPGTAPF</sequence>
<feature type="region of interest" description="Disordered" evidence="1">
    <location>
        <begin position="176"/>
        <end position="198"/>
    </location>
</feature>
<accession>A0ABX5XXX8</accession>
<feature type="region of interest" description="Disordered" evidence="1">
    <location>
        <begin position="1"/>
        <end position="23"/>
    </location>
</feature>
<protein>
    <submittedName>
        <fullName evidence="2">Uncharacterized protein</fullName>
    </submittedName>
</protein>
<keyword evidence="3" id="KW-1185">Reference proteome</keyword>
<proteinExistence type="predicted"/>
<evidence type="ECO:0000313" key="2">
    <source>
        <dbReference type="EMBL" id="QDV86887.1"/>
    </source>
</evidence>
<name>A0ABX5XXX8_9BACT</name>
<feature type="compositionally biased region" description="Polar residues" evidence="1">
    <location>
        <begin position="188"/>
        <end position="198"/>
    </location>
</feature>
<reference evidence="2 3" key="1">
    <citation type="submission" date="2019-02" db="EMBL/GenBank/DDBJ databases">
        <title>Deep-cultivation of Planctomycetes and their phenomic and genomic characterization uncovers novel biology.</title>
        <authorList>
            <person name="Wiegand S."/>
            <person name="Jogler M."/>
            <person name="Boedeker C."/>
            <person name="Pinto D."/>
            <person name="Vollmers J."/>
            <person name="Rivas-Marin E."/>
            <person name="Kohn T."/>
            <person name="Peeters S.H."/>
            <person name="Heuer A."/>
            <person name="Rast P."/>
            <person name="Oberbeckmann S."/>
            <person name="Bunk B."/>
            <person name="Jeske O."/>
            <person name="Meyerdierks A."/>
            <person name="Storesund J.E."/>
            <person name="Kallscheuer N."/>
            <person name="Luecker S."/>
            <person name="Lage O.M."/>
            <person name="Pohl T."/>
            <person name="Merkel B.J."/>
            <person name="Hornburger P."/>
            <person name="Mueller R.-W."/>
            <person name="Bruemmer F."/>
            <person name="Labrenz M."/>
            <person name="Spormann A.M."/>
            <person name="Op den Camp H."/>
            <person name="Overmann J."/>
            <person name="Amann R."/>
            <person name="Jetten M.S.M."/>
            <person name="Mascher T."/>
            <person name="Medema M.H."/>
            <person name="Devos D.P."/>
            <person name="Kaster A.-K."/>
            <person name="Ovreas L."/>
            <person name="Rohde M."/>
            <person name="Galperin M.Y."/>
            <person name="Jogler C."/>
        </authorList>
    </citation>
    <scope>NUCLEOTIDE SEQUENCE [LARGE SCALE GENOMIC DNA]</scope>
    <source>
        <strain evidence="2 3">TBK1r</strain>
    </source>
</reference>
<dbReference type="Proteomes" id="UP000318081">
    <property type="component" value="Chromosome"/>
</dbReference>
<dbReference type="EMBL" id="CP036432">
    <property type="protein sequence ID" value="QDV86887.1"/>
    <property type="molecule type" value="Genomic_DNA"/>
</dbReference>
<evidence type="ECO:0000313" key="3">
    <source>
        <dbReference type="Proteomes" id="UP000318081"/>
    </source>
</evidence>